<keyword evidence="1 2" id="KW-0378">Hydrolase</keyword>
<dbReference type="Gene3D" id="3.90.79.10">
    <property type="entry name" value="Nucleoside Triphosphate Pyrophosphohydrolase"/>
    <property type="match status" value="1"/>
</dbReference>
<dbReference type="InParanoid" id="A0A084QE99"/>
<feature type="domain" description="Nudix hydrolase" evidence="3">
    <location>
        <begin position="51"/>
        <end position="188"/>
    </location>
</feature>
<dbReference type="GO" id="GO:0005739">
    <property type="term" value="C:mitochondrion"/>
    <property type="evidence" value="ECO:0007669"/>
    <property type="project" value="EnsemblFungi"/>
</dbReference>
<sequence length="204" mass="22469">MAFSNAKLLSSEPLVDEEARWIKLVKLAYKDAHGTTRTWESAERRTRPRSGSIDGVGIFAVLAKPSGPELVLQKQYRAPIDAVCIELPAGLVDEGETAEQAAVRELREETGYVGAVSETSPVMFNDPGFCNTNLRMVHVTIDLDLPENKHPKPQLEEDEFIEVLTVPLAGLWDECKSFESQGYAIDARVGSLAEGILVAQQFKL</sequence>
<dbReference type="HOGENOM" id="CLU_062658_0_1_1"/>
<dbReference type="Pfam" id="PF00293">
    <property type="entry name" value="NUDIX"/>
    <property type="match status" value="1"/>
</dbReference>
<organism evidence="4 5">
    <name type="scientific">Stachybotrys chlorohalonatus (strain IBT 40285)</name>
    <dbReference type="NCBI Taxonomy" id="1283841"/>
    <lineage>
        <taxon>Eukaryota</taxon>
        <taxon>Fungi</taxon>
        <taxon>Dikarya</taxon>
        <taxon>Ascomycota</taxon>
        <taxon>Pezizomycotina</taxon>
        <taxon>Sordariomycetes</taxon>
        <taxon>Hypocreomycetidae</taxon>
        <taxon>Hypocreales</taxon>
        <taxon>Stachybotryaceae</taxon>
        <taxon>Stachybotrys</taxon>
    </lineage>
</organism>
<dbReference type="Proteomes" id="UP000028524">
    <property type="component" value="Unassembled WGS sequence"/>
</dbReference>
<dbReference type="InterPro" id="IPR020084">
    <property type="entry name" value="NUDIX_hydrolase_CS"/>
</dbReference>
<comment type="similarity">
    <text evidence="2">Belongs to the Nudix hydrolase family.</text>
</comment>
<dbReference type="PRINTS" id="PR00502">
    <property type="entry name" value="NUDIXFAMILY"/>
</dbReference>
<evidence type="ECO:0000256" key="2">
    <source>
        <dbReference type="RuleBase" id="RU003476"/>
    </source>
</evidence>
<dbReference type="PROSITE" id="PS00893">
    <property type="entry name" value="NUDIX_BOX"/>
    <property type="match status" value="1"/>
</dbReference>
<dbReference type="CDD" id="cd18888">
    <property type="entry name" value="NUDIX_ADPRase_Nudt5"/>
    <property type="match status" value="1"/>
</dbReference>
<dbReference type="OMA" id="KWEMVQR"/>
<dbReference type="InterPro" id="IPR015797">
    <property type="entry name" value="NUDIX_hydrolase-like_dom_sf"/>
</dbReference>
<evidence type="ECO:0000256" key="1">
    <source>
        <dbReference type="ARBA" id="ARBA00022801"/>
    </source>
</evidence>
<dbReference type="PANTHER" id="PTHR11839:SF1">
    <property type="entry name" value="ADP-SUGAR PYROPHOSPHATASE"/>
    <property type="match status" value="1"/>
</dbReference>
<dbReference type="InterPro" id="IPR020476">
    <property type="entry name" value="Nudix_hydrolase"/>
</dbReference>
<dbReference type="EMBL" id="KL660807">
    <property type="protein sequence ID" value="KFA62284.1"/>
    <property type="molecule type" value="Genomic_DNA"/>
</dbReference>
<keyword evidence="5" id="KW-1185">Reference proteome</keyword>
<dbReference type="PANTHER" id="PTHR11839">
    <property type="entry name" value="UDP/ADP-SUGAR PYROPHOSPHATASE"/>
    <property type="match status" value="1"/>
</dbReference>
<name>A0A084QE99_STAC4</name>
<evidence type="ECO:0000259" key="3">
    <source>
        <dbReference type="PROSITE" id="PS51462"/>
    </source>
</evidence>
<evidence type="ECO:0000313" key="4">
    <source>
        <dbReference type="EMBL" id="KFA62284.1"/>
    </source>
</evidence>
<dbReference type="SUPFAM" id="SSF55811">
    <property type="entry name" value="Nudix"/>
    <property type="match status" value="1"/>
</dbReference>
<dbReference type="FunCoup" id="A0A084QE99">
    <property type="interactions" value="644"/>
</dbReference>
<protein>
    <recommendedName>
        <fullName evidence="3">Nudix hydrolase domain-containing protein</fullName>
    </recommendedName>
</protein>
<dbReference type="GO" id="GO:0047631">
    <property type="term" value="F:ADP-ribose diphosphatase activity"/>
    <property type="evidence" value="ECO:0007669"/>
    <property type="project" value="EnsemblFungi"/>
</dbReference>
<dbReference type="AlphaFoldDB" id="A0A084QE99"/>
<evidence type="ECO:0000313" key="5">
    <source>
        <dbReference type="Proteomes" id="UP000028524"/>
    </source>
</evidence>
<dbReference type="STRING" id="1283841.A0A084QE99"/>
<dbReference type="GO" id="GO:0005634">
    <property type="term" value="C:nucleus"/>
    <property type="evidence" value="ECO:0007669"/>
    <property type="project" value="TreeGrafter"/>
</dbReference>
<accession>A0A084QE99</accession>
<gene>
    <name evidence="4" type="ORF">S40285_06495</name>
</gene>
<dbReference type="GO" id="GO:0019693">
    <property type="term" value="P:ribose phosphate metabolic process"/>
    <property type="evidence" value="ECO:0007669"/>
    <property type="project" value="EnsemblFungi"/>
</dbReference>
<reference evidence="4 5" key="1">
    <citation type="journal article" date="2014" name="BMC Genomics">
        <title>Comparative genome sequencing reveals chemotype-specific gene clusters in the toxigenic black mold Stachybotrys.</title>
        <authorList>
            <person name="Semeiks J."/>
            <person name="Borek D."/>
            <person name="Otwinowski Z."/>
            <person name="Grishin N.V."/>
        </authorList>
    </citation>
    <scope>NUCLEOTIDE SEQUENCE [LARGE SCALE GENOMIC DNA]</scope>
    <source>
        <strain evidence="4 5">IBT 40285</strain>
    </source>
</reference>
<proteinExistence type="inferred from homology"/>
<dbReference type="GO" id="GO:0006753">
    <property type="term" value="P:nucleoside phosphate metabolic process"/>
    <property type="evidence" value="ECO:0007669"/>
    <property type="project" value="TreeGrafter"/>
</dbReference>
<dbReference type="InterPro" id="IPR000086">
    <property type="entry name" value="NUDIX_hydrolase_dom"/>
</dbReference>
<dbReference type="OrthoDB" id="10249920at2759"/>
<dbReference type="GO" id="GO:0005829">
    <property type="term" value="C:cytosol"/>
    <property type="evidence" value="ECO:0007669"/>
    <property type="project" value="TreeGrafter"/>
</dbReference>
<dbReference type="FunFam" id="3.90.79.10:FF:000016">
    <property type="entry name" value="ADP-sugar pyrophosphatase isoform X1"/>
    <property type="match status" value="1"/>
</dbReference>
<dbReference type="PROSITE" id="PS51462">
    <property type="entry name" value="NUDIX"/>
    <property type="match status" value="1"/>
</dbReference>